<evidence type="ECO:0000313" key="1">
    <source>
        <dbReference type="EMBL" id="JAH04372.1"/>
    </source>
</evidence>
<protein>
    <submittedName>
        <fullName evidence="1">Uncharacterized protein</fullName>
    </submittedName>
</protein>
<dbReference type="EMBL" id="GBXM01104205">
    <property type="protein sequence ID" value="JAH04372.1"/>
    <property type="molecule type" value="Transcribed_RNA"/>
</dbReference>
<reference evidence="1" key="2">
    <citation type="journal article" date="2015" name="Fish Shellfish Immunol.">
        <title>Early steps in the European eel (Anguilla anguilla)-Vibrio vulnificus interaction in the gills: Role of the RtxA13 toxin.</title>
        <authorList>
            <person name="Callol A."/>
            <person name="Pajuelo D."/>
            <person name="Ebbesson L."/>
            <person name="Teles M."/>
            <person name="MacKenzie S."/>
            <person name="Amaro C."/>
        </authorList>
    </citation>
    <scope>NUCLEOTIDE SEQUENCE</scope>
</reference>
<reference evidence="1" key="1">
    <citation type="submission" date="2014-11" db="EMBL/GenBank/DDBJ databases">
        <authorList>
            <person name="Amaro Gonzalez C."/>
        </authorList>
    </citation>
    <scope>NUCLEOTIDE SEQUENCE</scope>
</reference>
<name>A0A0E9PJC4_ANGAN</name>
<organism evidence="1">
    <name type="scientific">Anguilla anguilla</name>
    <name type="common">European freshwater eel</name>
    <name type="synonym">Muraena anguilla</name>
    <dbReference type="NCBI Taxonomy" id="7936"/>
    <lineage>
        <taxon>Eukaryota</taxon>
        <taxon>Metazoa</taxon>
        <taxon>Chordata</taxon>
        <taxon>Craniata</taxon>
        <taxon>Vertebrata</taxon>
        <taxon>Euteleostomi</taxon>
        <taxon>Actinopterygii</taxon>
        <taxon>Neopterygii</taxon>
        <taxon>Teleostei</taxon>
        <taxon>Anguilliformes</taxon>
        <taxon>Anguillidae</taxon>
        <taxon>Anguilla</taxon>
    </lineage>
</organism>
<proteinExistence type="predicted"/>
<sequence length="51" mass="5813">MAASHFAPACLNHRTAPWRYRTLYSYLFNNVTSVNLPNVKINSGVTFLPEE</sequence>
<accession>A0A0E9PJC4</accession>
<dbReference type="AlphaFoldDB" id="A0A0E9PJC4"/>